<reference evidence="1 2" key="1">
    <citation type="submission" date="2017-09" db="EMBL/GenBank/DDBJ databases">
        <authorList>
            <person name="Ehlers B."/>
            <person name="Leendertz F.H."/>
        </authorList>
    </citation>
    <scope>NUCLEOTIDE SEQUENCE [LARGE SCALE GENOMIC DNA]</scope>
    <source>
        <strain evidence="1 2">CGMCC 4.6857</strain>
    </source>
</reference>
<dbReference type="SUPFAM" id="SSF101386">
    <property type="entry name" value="all-alpha NTP pyrophosphatases"/>
    <property type="match status" value="1"/>
</dbReference>
<sequence>MDETDPIWPAVDEARRWLDLSNGTMPLELTCRILKVTEEAGEAAQAWIGLLGQNPRKGVTHTRDDVAAELADVAFTALVAIASLDLDPQRALADCAGKLRSRLPAGPGPSAWPPHPA</sequence>
<dbReference type="AlphaFoldDB" id="A0A285IPS4"/>
<protein>
    <recommendedName>
        <fullName evidence="3">Phosphoribosyl-ATP pyrophosphohydrolase</fullName>
    </recommendedName>
</protein>
<evidence type="ECO:0000313" key="1">
    <source>
        <dbReference type="EMBL" id="SNY48951.1"/>
    </source>
</evidence>
<dbReference type="Gene3D" id="1.10.287.1080">
    <property type="entry name" value="MazG-like"/>
    <property type="match status" value="1"/>
</dbReference>
<dbReference type="Proteomes" id="UP000219612">
    <property type="component" value="Unassembled WGS sequence"/>
</dbReference>
<organism evidence="1 2">
    <name type="scientific">Paractinoplanes atraurantiacus</name>
    <dbReference type="NCBI Taxonomy" id="1036182"/>
    <lineage>
        <taxon>Bacteria</taxon>
        <taxon>Bacillati</taxon>
        <taxon>Actinomycetota</taxon>
        <taxon>Actinomycetes</taxon>
        <taxon>Micromonosporales</taxon>
        <taxon>Micromonosporaceae</taxon>
        <taxon>Paractinoplanes</taxon>
    </lineage>
</organism>
<name>A0A285IPS4_9ACTN</name>
<evidence type="ECO:0008006" key="3">
    <source>
        <dbReference type="Google" id="ProtNLM"/>
    </source>
</evidence>
<dbReference type="InterPro" id="IPR044548">
    <property type="entry name" value="AF0060_NTP-PPase_MazG-like"/>
</dbReference>
<dbReference type="EMBL" id="OBDY01000009">
    <property type="protein sequence ID" value="SNY48951.1"/>
    <property type="molecule type" value="Genomic_DNA"/>
</dbReference>
<proteinExistence type="predicted"/>
<dbReference type="CDD" id="cd11533">
    <property type="entry name" value="NTP-PPase_Af0060_like"/>
    <property type="match status" value="1"/>
</dbReference>
<accession>A0A285IPS4</accession>
<evidence type="ECO:0000313" key="2">
    <source>
        <dbReference type="Proteomes" id="UP000219612"/>
    </source>
</evidence>
<keyword evidence="2" id="KW-1185">Reference proteome</keyword>
<gene>
    <name evidence="1" type="ORF">SAMN05421748_109156</name>
</gene>